<dbReference type="InterPro" id="IPR042095">
    <property type="entry name" value="SUMF_sf"/>
</dbReference>
<dbReference type="EMBL" id="KT954999">
    <property type="protein sequence ID" value="ALR88645.1"/>
    <property type="molecule type" value="mRNA"/>
</dbReference>
<dbReference type="PANTHER" id="PTHR23150">
    <property type="entry name" value="SULFATASE MODIFYING FACTOR 1, 2"/>
    <property type="match status" value="1"/>
</dbReference>
<feature type="signal peptide" evidence="3">
    <location>
        <begin position="1"/>
        <end position="27"/>
    </location>
</feature>
<dbReference type="Pfam" id="PF03781">
    <property type="entry name" value="FGE-sulfatase"/>
    <property type="match status" value="1"/>
</dbReference>
<proteinExistence type="evidence at transcript level"/>
<organism evidence="5">
    <name type="scientific">Saccoglossus kowalevskii</name>
    <name type="common">Acorn worm</name>
    <dbReference type="NCBI Taxonomy" id="10224"/>
    <lineage>
        <taxon>Eukaryota</taxon>
        <taxon>Metazoa</taxon>
        <taxon>Hemichordata</taxon>
        <taxon>Enteropneusta</taxon>
        <taxon>Harrimaniidae</taxon>
        <taxon>Saccoglossus</taxon>
    </lineage>
</organism>
<evidence type="ECO:0000256" key="1">
    <source>
        <dbReference type="ARBA" id="ARBA00005310"/>
    </source>
</evidence>
<accession>A0A0U2T2R9</accession>
<name>A0A0U2T2R9_SACKO</name>
<dbReference type="Gene3D" id="3.90.1580.10">
    <property type="entry name" value="paralog of FGE (formylglycine-generating enzyme)"/>
    <property type="match status" value="1"/>
</dbReference>
<dbReference type="PANTHER" id="PTHR23150:SF19">
    <property type="entry name" value="FORMYLGLYCINE-GENERATING ENZYME"/>
    <property type="match status" value="1"/>
</dbReference>
<comment type="similarity">
    <text evidence="1">Belongs to the sulfatase-modifying factor family.</text>
</comment>
<protein>
    <submittedName>
        <fullName evidence="5">Sulfatase-modifying factor 1-like 057</fullName>
    </submittedName>
</protein>
<dbReference type="OrthoDB" id="659at2759"/>
<dbReference type="SUPFAM" id="SSF56436">
    <property type="entry name" value="C-type lectin-like"/>
    <property type="match status" value="1"/>
</dbReference>
<dbReference type="AlphaFoldDB" id="A0A0U2T2R9"/>
<evidence type="ECO:0000313" key="5">
    <source>
        <dbReference type="EMBL" id="ALR88645.1"/>
    </source>
</evidence>
<keyword evidence="3" id="KW-0732">Signal</keyword>
<dbReference type="InterPro" id="IPR005532">
    <property type="entry name" value="SUMF_dom"/>
</dbReference>
<dbReference type="InterPro" id="IPR051043">
    <property type="entry name" value="Sulfatase_Mod_Factor_Kinase"/>
</dbReference>
<evidence type="ECO:0000256" key="3">
    <source>
        <dbReference type="SAM" id="SignalP"/>
    </source>
</evidence>
<feature type="region of interest" description="Disordered" evidence="2">
    <location>
        <begin position="52"/>
        <end position="87"/>
    </location>
</feature>
<reference evidence="5" key="1">
    <citation type="journal article" date="2015" name="Nature">
        <title>Hemichordate genomes and deuterostome origins.</title>
        <authorList>
            <person name="Simakov O."/>
            <person name="Kawashima T."/>
            <person name="Marletaz F."/>
            <person name="Jenkins J."/>
            <person name="Koyanagi R."/>
            <person name="Mitros T."/>
            <person name="Hisata K."/>
            <person name="Bredeson J."/>
            <person name="Shoguchi E."/>
            <person name="Gyoja F."/>
            <person name="Yue J.X."/>
            <person name="Chen Y.C."/>
            <person name="Freeman R.M.Jr."/>
            <person name="Sasaki A."/>
            <person name="Hikosaka-Katayama T."/>
            <person name="Sato A."/>
            <person name="Fujie M."/>
            <person name="Baughman K.W."/>
            <person name="Levine J."/>
            <person name="Gonzalez P."/>
            <person name="Cameron C."/>
            <person name="Fritzenwanker J.H."/>
            <person name="Pani A.M."/>
            <person name="Goto H."/>
            <person name="Kanda M."/>
            <person name="Arakaki N."/>
            <person name="Yamasaki S."/>
            <person name="Qu J."/>
            <person name="Cree A."/>
            <person name="Ding Y."/>
            <person name="Dinh H.H."/>
            <person name="Dugan S."/>
            <person name="Holder M."/>
            <person name="Jhangiani S.N."/>
            <person name="Kovar C.L."/>
            <person name="Lee S.L."/>
            <person name="Lewis L.R."/>
            <person name="Morton D."/>
            <person name="Nazareth L.V."/>
            <person name="Okwuonu G."/>
            <person name="Santibanez J."/>
            <person name="Chen R."/>
            <person name="Richards S."/>
            <person name="Muzny D.M."/>
            <person name="Gillis A."/>
            <person name="Peshkin L."/>
            <person name="Wu M."/>
            <person name="Humphreys T."/>
            <person name="Su Y.H."/>
            <person name="Putnam N.H."/>
            <person name="Schmutz J."/>
            <person name="Fujiyama A."/>
            <person name="Yu J.K."/>
            <person name="Tagawa K."/>
            <person name="Worley K.C."/>
            <person name="Gibbs R.A."/>
            <person name="Kirschner M.W."/>
            <person name="Lowe C.J."/>
            <person name="Satoh N."/>
            <person name="Rokhsar D.S."/>
            <person name="Gerhart J."/>
        </authorList>
    </citation>
    <scope>NUCLEOTIDE SEQUENCE</scope>
</reference>
<dbReference type="GO" id="GO:0005783">
    <property type="term" value="C:endoplasmic reticulum"/>
    <property type="evidence" value="ECO:0007669"/>
    <property type="project" value="TreeGrafter"/>
</dbReference>
<evidence type="ECO:0000256" key="2">
    <source>
        <dbReference type="SAM" id="MobiDB-lite"/>
    </source>
</evidence>
<sequence>MAKKWTTSFLVCCIVLILVLHPTLLRSEDTAPDSEEGDTGCGCSGLNRGNTKKIDKSGGEVNDHHGVEQHDEEHANESPADKYKEEKNVYPRTNQMSYIKGGTFTMGTDTPGVLFDGEGPARKVKLDPFFADKYEVSNREFQLFVDDTGYVTEAENFGDSFVLEARVSEKTLSTVTEVVAQTPWWLKVIGADWKHPEGPDTNITDRMDHPVLHVSWNDAVEFCKWIGKRLPTEAEFEYASRGGKENRTYPWGNRLRPNGKWLMNVWQGVFPTENSAEDGFAGTSPVMAYPPNGFGLHNMVGNAWEWTNDWWGTSHTADLYVNPKGPASGIDKVKKGGSYMCHASYCYRYRCAARSQNTPDSSASNLGFRCFADIDKPPAGVEIENMPK</sequence>
<dbReference type="InterPro" id="IPR016187">
    <property type="entry name" value="CTDL_fold"/>
</dbReference>
<feature type="domain" description="Sulfatase-modifying factor enzyme-like" evidence="4">
    <location>
        <begin position="94"/>
        <end position="370"/>
    </location>
</feature>
<feature type="chain" id="PRO_5006832310" evidence="3">
    <location>
        <begin position="28"/>
        <end position="388"/>
    </location>
</feature>
<evidence type="ECO:0000259" key="4">
    <source>
        <dbReference type="Pfam" id="PF03781"/>
    </source>
</evidence>
<dbReference type="GO" id="GO:0120147">
    <property type="term" value="F:formylglycine-generating oxidase activity"/>
    <property type="evidence" value="ECO:0007669"/>
    <property type="project" value="TreeGrafter"/>
</dbReference>